<dbReference type="AlphaFoldDB" id="A0A9X0ED90"/>
<organism evidence="1 2">
    <name type="scientific">Pseudomonas lutea</name>
    <dbReference type="NCBI Taxonomy" id="243924"/>
    <lineage>
        <taxon>Bacteria</taxon>
        <taxon>Pseudomonadati</taxon>
        <taxon>Pseudomonadota</taxon>
        <taxon>Gammaproteobacteria</taxon>
        <taxon>Pseudomonadales</taxon>
        <taxon>Pseudomonadaceae</taxon>
        <taxon>Pseudomonas</taxon>
    </lineage>
</organism>
<accession>A0A9X0ED90</accession>
<reference evidence="1 2" key="1">
    <citation type="submission" date="2014-09" db="EMBL/GenBank/DDBJ databases">
        <title>Genome sequence of Pseudomonas lutea strain DSM 17257T.</title>
        <authorList>
            <person name="Kwak Y."/>
            <person name="Shin J.-H."/>
        </authorList>
    </citation>
    <scope>NUCLEOTIDE SEQUENCE [LARGE SCALE GENOMIC DNA]</scope>
    <source>
        <strain evidence="1 2">DSM 17257</strain>
    </source>
</reference>
<comment type="caution">
    <text evidence="1">The sequence shown here is derived from an EMBL/GenBank/DDBJ whole genome shotgun (WGS) entry which is preliminary data.</text>
</comment>
<evidence type="ECO:0000313" key="1">
    <source>
        <dbReference type="EMBL" id="KGF63635.1"/>
    </source>
</evidence>
<dbReference type="EMBL" id="JRMB01000002">
    <property type="protein sequence ID" value="KGF63635.1"/>
    <property type="molecule type" value="Genomic_DNA"/>
</dbReference>
<gene>
    <name evidence="1" type="ORF">LT42_17185</name>
</gene>
<proteinExistence type="predicted"/>
<evidence type="ECO:0000313" key="2">
    <source>
        <dbReference type="Proteomes" id="UP000029719"/>
    </source>
</evidence>
<name>A0A9X0ED90_9PSED</name>
<dbReference type="InterPro" id="IPR019650">
    <property type="entry name" value="DUF2513"/>
</dbReference>
<dbReference type="Pfam" id="PF10711">
    <property type="entry name" value="DUF2513"/>
    <property type="match status" value="1"/>
</dbReference>
<sequence>MQRNKRLSMEILACVEAEDMGTGVSAADIGLAVHGHRGALTDIDEYHVKLLVDCGLLKVEEDDHFFTHSYHLTWSGHDLLDALRSEFST</sequence>
<dbReference type="Proteomes" id="UP000029719">
    <property type="component" value="Unassembled WGS sequence"/>
</dbReference>
<protein>
    <submittedName>
        <fullName evidence="1">Uncharacterized protein</fullName>
    </submittedName>
</protein>